<evidence type="ECO:0000256" key="1">
    <source>
        <dbReference type="SAM" id="SignalP"/>
    </source>
</evidence>
<proteinExistence type="predicted"/>
<keyword evidence="1" id="KW-0732">Signal</keyword>
<organism evidence="2 3">
    <name type="scientific">Sporosarcina saromensis</name>
    <dbReference type="NCBI Taxonomy" id="359365"/>
    <lineage>
        <taxon>Bacteria</taxon>
        <taxon>Bacillati</taxon>
        <taxon>Bacillota</taxon>
        <taxon>Bacilli</taxon>
        <taxon>Bacillales</taxon>
        <taxon>Caryophanaceae</taxon>
        <taxon>Sporosarcina</taxon>
    </lineage>
</organism>
<comment type="caution">
    <text evidence="2">The sequence shown here is derived from an EMBL/GenBank/DDBJ whole genome shotgun (WGS) entry which is preliminary data.</text>
</comment>
<dbReference type="Proteomes" id="UP001282284">
    <property type="component" value="Unassembled WGS sequence"/>
</dbReference>
<accession>A0ABU4G7G9</accession>
<dbReference type="PROSITE" id="PS51257">
    <property type="entry name" value="PROKAR_LIPOPROTEIN"/>
    <property type="match status" value="1"/>
</dbReference>
<gene>
    <name evidence="2" type="ORF">QT711_00095</name>
</gene>
<evidence type="ECO:0008006" key="4">
    <source>
        <dbReference type="Google" id="ProtNLM"/>
    </source>
</evidence>
<dbReference type="RefSeq" id="WP_317941456.1">
    <property type="nucleotide sequence ID" value="NZ_JAUBDI010000001.1"/>
</dbReference>
<feature type="signal peptide" evidence="1">
    <location>
        <begin position="1"/>
        <end position="18"/>
    </location>
</feature>
<reference evidence="2 3" key="1">
    <citation type="submission" date="2023-06" db="EMBL/GenBank/DDBJ databases">
        <title>Sporosarcina sp. nov., isolated from Korean traditional fermented seafood 'Jeotgal'.</title>
        <authorList>
            <person name="Yang A.I."/>
            <person name="Shin N.-R."/>
        </authorList>
    </citation>
    <scope>NUCLEOTIDE SEQUENCE [LARGE SCALE GENOMIC DNA]</scope>
    <source>
        <strain evidence="2 3">KCTC13119</strain>
    </source>
</reference>
<keyword evidence="3" id="KW-1185">Reference proteome</keyword>
<evidence type="ECO:0000313" key="2">
    <source>
        <dbReference type="EMBL" id="MDW0111562.1"/>
    </source>
</evidence>
<name>A0ABU4G7G9_9BACL</name>
<protein>
    <recommendedName>
        <fullName evidence="4">Lipoprotein</fullName>
    </recommendedName>
</protein>
<feature type="chain" id="PRO_5047376417" description="Lipoprotein" evidence="1">
    <location>
        <begin position="19"/>
        <end position="129"/>
    </location>
</feature>
<evidence type="ECO:0000313" key="3">
    <source>
        <dbReference type="Proteomes" id="UP001282284"/>
    </source>
</evidence>
<dbReference type="EMBL" id="JAUBDI010000001">
    <property type="protein sequence ID" value="MDW0111562.1"/>
    <property type="molecule type" value="Genomic_DNA"/>
</dbReference>
<sequence length="129" mass="14522">MKKFLYCILFIFSLFMLASCQNNSSIAFKGESGNWICELIADSNFWGKETQRIIITYKGENLEKLGNFNFDVESSDFLGWGVHDVVFDNNGIYESGDVIKLARKTPNTSTILVNVEGELSETITLRSSS</sequence>